<comment type="caution">
    <text evidence="2">The sequence shown here is derived from an EMBL/GenBank/DDBJ whole genome shotgun (WGS) entry which is preliminary data.</text>
</comment>
<dbReference type="Proteomes" id="UP000037460">
    <property type="component" value="Unassembled WGS sequence"/>
</dbReference>
<feature type="coiled-coil region" evidence="1">
    <location>
        <begin position="286"/>
        <end position="327"/>
    </location>
</feature>
<dbReference type="EMBL" id="JWZX01002199">
    <property type="protein sequence ID" value="KOO30581.1"/>
    <property type="molecule type" value="Genomic_DNA"/>
</dbReference>
<organism evidence="2 3">
    <name type="scientific">Chrysochromulina tobinii</name>
    <dbReference type="NCBI Taxonomy" id="1460289"/>
    <lineage>
        <taxon>Eukaryota</taxon>
        <taxon>Haptista</taxon>
        <taxon>Haptophyta</taxon>
        <taxon>Prymnesiophyceae</taxon>
        <taxon>Prymnesiales</taxon>
        <taxon>Chrysochromulinaceae</taxon>
        <taxon>Chrysochromulina</taxon>
    </lineage>
</organism>
<gene>
    <name evidence="2" type="ORF">Ctob_003969</name>
</gene>
<reference evidence="3" key="1">
    <citation type="journal article" date="2015" name="PLoS Genet.">
        <title>Genome Sequence and Transcriptome Analyses of Chrysochromulina tobin: Metabolic Tools for Enhanced Algal Fitness in the Prominent Order Prymnesiales (Haptophyceae).</title>
        <authorList>
            <person name="Hovde B.T."/>
            <person name="Deodato C.R."/>
            <person name="Hunsperger H.M."/>
            <person name="Ryken S.A."/>
            <person name="Yost W."/>
            <person name="Jha R.K."/>
            <person name="Patterson J."/>
            <person name="Monnat R.J. Jr."/>
            <person name="Barlow S.B."/>
            <person name="Starkenburg S.R."/>
            <person name="Cattolico R.A."/>
        </authorList>
    </citation>
    <scope>NUCLEOTIDE SEQUENCE</scope>
    <source>
        <strain evidence="3">CCMP291</strain>
    </source>
</reference>
<keyword evidence="3" id="KW-1185">Reference proteome</keyword>
<proteinExistence type="predicted"/>
<evidence type="ECO:0000313" key="3">
    <source>
        <dbReference type="Proteomes" id="UP000037460"/>
    </source>
</evidence>
<protein>
    <submittedName>
        <fullName evidence="2">Uncharacterized protein</fullName>
    </submittedName>
</protein>
<evidence type="ECO:0000313" key="2">
    <source>
        <dbReference type="EMBL" id="KOO30581.1"/>
    </source>
</evidence>
<evidence type="ECO:0000256" key="1">
    <source>
        <dbReference type="SAM" id="Coils"/>
    </source>
</evidence>
<keyword evidence="1" id="KW-0175">Coiled coil</keyword>
<sequence>MKVHLKPADPISVSDCLQVHCFQIEERQAERVAAVQAARRQHIDDMRELKGRVANTFEEVAARRSWNKQVAREQLVQTEEKMQAELEAYKDSHAPTEYWPYEAASDRRGFAVPPKKVYGAELLLAAQQKANAMALQKIAQRRGTTTTMPLRHERQLEQAAIDASTVREVPPHQVKSAHAVADQRRREAVAALAAQANDGKLAAAERWEEAPNLSRFQLKEAQREIREKANKEQLREILSKQMAERQLRELKEHAHTYGEGPNYQSTLDRMVEKAMGAQHLSRDQQIRNGQKRRMELERAIQEKQRERRELRKLAQQKQKEIDDTAAATEALMHERDRMRKAETQTKMQIDMLTANEHKKHGAK</sequence>
<name>A0A0M0JV75_9EUKA</name>
<accession>A0A0M0JV75</accession>
<dbReference type="AlphaFoldDB" id="A0A0M0JV75"/>